<dbReference type="PANTHER" id="PTHR30543:SF21">
    <property type="entry name" value="NAD(P)H-DEPENDENT FMN REDUCTASE LOT6"/>
    <property type="match status" value="1"/>
</dbReference>
<name>A0A1H3LAB3_9MICO</name>
<dbReference type="InterPro" id="IPR050712">
    <property type="entry name" value="NAD(P)H-dep_reductase"/>
</dbReference>
<dbReference type="InterPro" id="IPR005025">
    <property type="entry name" value="FMN_Rdtase-like_dom"/>
</dbReference>
<dbReference type="SUPFAM" id="SSF52218">
    <property type="entry name" value="Flavoproteins"/>
    <property type="match status" value="1"/>
</dbReference>
<evidence type="ECO:0000313" key="2">
    <source>
        <dbReference type="EMBL" id="SDY61383.1"/>
    </source>
</evidence>
<dbReference type="GO" id="GO:0016491">
    <property type="term" value="F:oxidoreductase activity"/>
    <property type="evidence" value="ECO:0007669"/>
    <property type="project" value="InterPro"/>
</dbReference>
<evidence type="ECO:0000259" key="1">
    <source>
        <dbReference type="Pfam" id="PF03358"/>
    </source>
</evidence>
<feature type="domain" description="NADPH-dependent FMN reductase-like" evidence="1">
    <location>
        <begin position="24"/>
        <end position="165"/>
    </location>
</feature>
<sequence length="218" mass="23517">MSFTPLNDITSSRVTGGDGGFCMTRIMVVVGSVRPGRIGLPIAEWVSVALAGHEGVEVDLVDLAELSLPLMDEPNHPRLQNYTHQHTLDWSERVDAADGFVFVTPEYNHSFSPALKNAIDFLHNEWFRKPVGFVSYGGISAGTRGVLALKPVLAAVGLVPASVAVEIPFAARQLDDEGQFQPIEAQERNLAAVAEELVALGSALEPLQRRRVAQHAAA</sequence>
<dbReference type="Pfam" id="PF03358">
    <property type="entry name" value="FMN_red"/>
    <property type="match status" value="1"/>
</dbReference>
<dbReference type="Proteomes" id="UP000198891">
    <property type="component" value="Unassembled WGS sequence"/>
</dbReference>
<dbReference type="EMBL" id="FNPZ01000001">
    <property type="protein sequence ID" value="SDY61383.1"/>
    <property type="molecule type" value="Genomic_DNA"/>
</dbReference>
<dbReference type="AlphaFoldDB" id="A0A1H3LAB3"/>
<dbReference type="GO" id="GO:0005829">
    <property type="term" value="C:cytosol"/>
    <property type="evidence" value="ECO:0007669"/>
    <property type="project" value="TreeGrafter"/>
</dbReference>
<dbReference type="Gene3D" id="3.40.50.360">
    <property type="match status" value="1"/>
</dbReference>
<evidence type="ECO:0000313" key="3">
    <source>
        <dbReference type="Proteomes" id="UP000198891"/>
    </source>
</evidence>
<protein>
    <submittedName>
        <fullName evidence="2">NAD(P)H-dependent FMN reductase</fullName>
    </submittedName>
</protein>
<dbReference type="GO" id="GO:0010181">
    <property type="term" value="F:FMN binding"/>
    <property type="evidence" value="ECO:0007669"/>
    <property type="project" value="TreeGrafter"/>
</dbReference>
<dbReference type="InterPro" id="IPR029039">
    <property type="entry name" value="Flavoprotein-like_sf"/>
</dbReference>
<reference evidence="2 3" key="1">
    <citation type="submission" date="2016-10" db="EMBL/GenBank/DDBJ databases">
        <authorList>
            <person name="de Groot N.N."/>
        </authorList>
    </citation>
    <scope>NUCLEOTIDE SEQUENCE [LARGE SCALE GENOMIC DNA]</scope>
    <source>
        <strain evidence="2 3">CGMCC 4.3491</strain>
    </source>
</reference>
<dbReference type="STRING" id="381665.SAMN05216554_0897"/>
<organism evidence="2 3">
    <name type="scientific">Herbiconiux ginsengi</name>
    <dbReference type="NCBI Taxonomy" id="381665"/>
    <lineage>
        <taxon>Bacteria</taxon>
        <taxon>Bacillati</taxon>
        <taxon>Actinomycetota</taxon>
        <taxon>Actinomycetes</taxon>
        <taxon>Micrococcales</taxon>
        <taxon>Microbacteriaceae</taxon>
        <taxon>Herbiconiux</taxon>
    </lineage>
</organism>
<dbReference type="PANTHER" id="PTHR30543">
    <property type="entry name" value="CHROMATE REDUCTASE"/>
    <property type="match status" value="1"/>
</dbReference>
<proteinExistence type="predicted"/>
<keyword evidence="3" id="KW-1185">Reference proteome</keyword>
<accession>A0A1H3LAB3</accession>
<gene>
    <name evidence="2" type="ORF">SAMN05216554_0897</name>
</gene>